<feature type="domain" description="Gram-positive cocci surface proteins LPxTG" evidence="7">
    <location>
        <begin position="1350"/>
        <end position="1385"/>
    </location>
</feature>
<dbReference type="InterPro" id="IPR028974">
    <property type="entry name" value="TSP_type-3_rpt"/>
</dbReference>
<keyword evidence="6" id="KW-1133">Transmembrane helix</keyword>
<evidence type="ECO:0000313" key="9">
    <source>
        <dbReference type="Proteomes" id="UP000446866"/>
    </source>
</evidence>
<proteinExistence type="predicted"/>
<reference evidence="8 9" key="1">
    <citation type="submission" date="2018-08" db="EMBL/GenBank/DDBJ databases">
        <title>Murine metabolic-syndrome-specific gut microbial biobank.</title>
        <authorList>
            <person name="Liu C."/>
        </authorList>
    </citation>
    <scope>NUCLEOTIDE SEQUENCE [LARGE SCALE GENOMIC DNA]</scope>
    <source>
        <strain evidence="8 9">28</strain>
    </source>
</reference>
<dbReference type="PANTHER" id="PTHR34403:SF8">
    <property type="entry name" value="TOL-PAL SYSTEM PROTEIN TOLA"/>
    <property type="match status" value="1"/>
</dbReference>
<evidence type="ECO:0000256" key="6">
    <source>
        <dbReference type="SAM" id="Phobius"/>
    </source>
</evidence>
<keyword evidence="2" id="KW-0964">Secreted</keyword>
<sequence length="1385" mass="147463">MQSAPRAYLFIKNMGLLLLSYFRMRKEEQMKGKTLVKKVVSVLLCLMVVLAYATGFHDIFRVNAEEHTVTDSRTEQNDADKPAYDDGLFGENSLNDALMDGSMKDLGRIVVASWTWVDDDGLLTYDKKTEKWYLDTAADAETPITAEVLEGCFPQSIQAVLADGTKKELKITWDFSSLGDGVTKGEHTLQASLPEGYILAEDTEGLAATINLGGSIMMAAEETQEGQVTAGGLTITGKGISEGNGVTVGTDPAYGAYIQIETDTPVTIAGTSATHNIWIKENTTANITLDGVSISETAYRDSPINLLDGSSCNLTLAEGKTNTLSVAKAVYAAALHVGVNSTLTVDGSGTLDATGGLYSSAIGAGYSEIAGKMYFNGGTINATAVSTDGGVANGGAGIGAGCMGGSSYIEINGGRIWAQGAYHAAGVGAGYGNTAYNEGSRQHGAVTGANRSKYYLKCGDITINGGYIESHGGEHGGAFGAACVTTAQGCTIRVTGGTLLARPVASMYAFDGNGGTVYITGGSVDASVGQGFRMGNNATYALDANGGKVFMTTIDLSAEGFKDNVILPETWEVSIAGSKYTYGAPYSFDKGKLYLWVPEASAGKTISVECSYLDKNGEERHLEPMYIEEADKGGGSVLKRYVDFILPEDKFPGPLSKDYDGYPLEKYDFEKEGNAIIAEDKAGNKKELNKNSDGKGNNYITVFAQRYDKVNGTPMEEEASTGNTYVMPENAGIYKFKLISKQYANEVGFKESYWGHRTTGWATIRPIPSVIVDPTYDIQTEIDDDTGQKIVTEMTFHAQVKTAKPKKGAAYKAPDGILQFYVNGVKVGAPIKANDAKYVKTEKVGDDTYEYTDATLTVDFNDVSGKYPAIPKLESGKFIVEAKYTGGYNYEPSSKNVPVEGGGSSTDEPDNFPFINPPIPVIPNGVVDPDDPDSEPDGKKLNPDEIERIEDGTDILRLRGTVNDSISRKTEKGKTVTLDELETLFDERYVFVGLDGRLLKGVTRSAISIVDKAGNPVTEIDLSNAGKYIVTQTVTDALGNETVINLTYNVRKPSLIDPDLNKDTNDDGIPDINIDTDGDGKPDVDIDTDDDGKPDINKDTDGDGKPDVDIDTDGDGKPDVNVDTDGDGKPDINKDTDGDGKPDVDIDTNGDGKPDINIDTNGDGKPDLDIDKDGDGKPDLNVDTDGDGKPDINIDKNGDGKPDVNIDTNGDGKPDVNIDTDGDGKPDINIDKNGDGKPDVNIDTNGDGKPDINIDTDGDGKPDINVDTNGDGKPDVNIDTDGDGKPDINIDTDGDGIPDLNVDIDGDGIPDINIDTDGDGIPDKNIKTPEEVENIIKEQNPETDELPWWIPRTGDAANMLAWLAVLVAAAIGLGGTAYAVKKKYR</sequence>
<dbReference type="InterPro" id="IPR050972">
    <property type="entry name" value="SDr-like"/>
</dbReference>
<comment type="caution">
    <text evidence="8">The sequence shown here is derived from an EMBL/GenBank/DDBJ whole genome shotgun (WGS) entry which is preliminary data.</text>
</comment>
<protein>
    <recommendedName>
        <fullName evidence="7">Gram-positive cocci surface proteins LPxTG domain-containing protein</fullName>
    </recommendedName>
</protein>
<evidence type="ECO:0000256" key="5">
    <source>
        <dbReference type="SAM" id="MobiDB-lite"/>
    </source>
</evidence>
<keyword evidence="3" id="KW-0732">Signal</keyword>
<accession>A0A845QRA2</accession>
<keyword evidence="9" id="KW-1185">Reference proteome</keyword>
<feature type="region of interest" description="Disordered" evidence="5">
    <location>
        <begin position="923"/>
        <end position="942"/>
    </location>
</feature>
<feature type="transmembrane region" description="Helical" evidence="6">
    <location>
        <begin position="1359"/>
        <end position="1380"/>
    </location>
</feature>
<feature type="region of interest" description="Disordered" evidence="5">
    <location>
        <begin position="1054"/>
        <end position="1287"/>
    </location>
</feature>
<feature type="compositionally biased region" description="Basic and acidic residues" evidence="5">
    <location>
        <begin position="1091"/>
        <end position="1287"/>
    </location>
</feature>
<evidence type="ECO:0000256" key="2">
    <source>
        <dbReference type="ARBA" id="ARBA00022525"/>
    </source>
</evidence>
<dbReference type="InterPro" id="IPR019931">
    <property type="entry name" value="LPXTG_anchor"/>
</dbReference>
<gene>
    <name evidence="8" type="ORF">D0435_12905</name>
</gene>
<evidence type="ECO:0000256" key="1">
    <source>
        <dbReference type="ARBA" id="ARBA00022512"/>
    </source>
</evidence>
<dbReference type="PROSITE" id="PS50847">
    <property type="entry name" value="GRAM_POS_ANCHORING"/>
    <property type="match status" value="1"/>
</dbReference>
<evidence type="ECO:0000259" key="7">
    <source>
        <dbReference type="PROSITE" id="PS50847"/>
    </source>
</evidence>
<keyword evidence="6" id="KW-0812">Transmembrane</keyword>
<evidence type="ECO:0000256" key="3">
    <source>
        <dbReference type="ARBA" id="ARBA00022729"/>
    </source>
</evidence>
<evidence type="ECO:0000313" key="8">
    <source>
        <dbReference type="EMBL" id="NBH62548.1"/>
    </source>
</evidence>
<dbReference type="Proteomes" id="UP000446866">
    <property type="component" value="Unassembled WGS sequence"/>
</dbReference>
<dbReference type="GO" id="GO:0005509">
    <property type="term" value="F:calcium ion binding"/>
    <property type="evidence" value="ECO:0007669"/>
    <property type="project" value="InterPro"/>
</dbReference>
<keyword evidence="4" id="KW-0572">Peptidoglycan-anchor</keyword>
<keyword evidence="1" id="KW-0134">Cell wall</keyword>
<keyword evidence="6" id="KW-0472">Membrane</keyword>
<feature type="compositionally biased region" description="Acidic residues" evidence="5">
    <location>
        <begin position="1066"/>
        <end position="1077"/>
    </location>
</feature>
<dbReference type="PANTHER" id="PTHR34403">
    <property type="entry name" value="TOL-PAL SYSTEM PROTEIN TOLA"/>
    <property type="match status" value="1"/>
</dbReference>
<organism evidence="8 9">
    <name type="scientific">Anaerotruncus colihominis</name>
    <dbReference type="NCBI Taxonomy" id="169435"/>
    <lineage>
        <taxon>Bacteria</taxon>
        <taxon>Bacillati</taxon>
        <taxon>Bacillota</taxon>
        <taxon>Clostridia</taxon>
        <taxon>Eubacteriales</taxon>
        <taxon>Oscillospiraceae</taxon>
        <taxon>Anaerotruncus</taxon>
    </lineage>
</organism>
<dbReference type="SUPFAM" id="SSF103647">
    <property type="entry name" value="TSP type-3 repeat"/>
    <property type="match status" value="1"/>
</dbReference>
<feature type="transmembrane region" description="Helical" evidence="6">
    <location>
        <begin position="35"/>
        <end position="53"/>
    </location>
</feature>
<name>A0A845QRA2_9FIRM</name>
<dbReference type="EMBL" id="QXWK01000027">
    <property type="protein sequence ID" value="NBH62548.1"/>
    <property type="molecule type" value="Genomic_DNA"/>
</dbReference>
<evidence type="ECO:0000256" key="4">
    <source>
        <dbReference type="ARBA" id="ARBA00023088"/>
    </source>
</evidence>